<keyword evidence="2" id="KW-1185">Reference proteome</keyword>
<evidence type="ECO:0000313" key="2">
    <source>
        <dbReference type="Proteomes" id="UP000039865"/>
    </source>
</evidence>
<proteinExistence type="predicted"/>
<dbReference type="Proteomes" id="UP000039865">
    <property type="component" value="Unassembled WGS sequence"/>
</dbReference>
<gene>
    <name evidence="1" type="primary">Contig3985.g4269</name>
    <name evidence="1" type="ORF">STYLEM_6961</name>
</gene>
<protein>
    <submittedName>
        <fullName evidence="1">Uncharacterized protein</fullName>
    </submittedName>
</protein>
<evidence type="ECO:0000313" key="1">
    <source>
        <dbReference type="EMBL" id="CDW77992.1"/>
    </source>
</evidence>
<dbReference type="InParanoid" id="A0A078A8W9"/>
<dbReference type="OrthoDB" id="311825at2759"/>
<accession>A0A078A8W9</accession>
<dbReference type="AlphaFoldDB" id="A0A078A8W9"/>
<reference evidence="1 2" key="1">
    <citation type="submission" date="2014-06" db="EMBL/GenBank/DDBJ databases">
        <authorList>
            <person name="Swart Estienne"/>
        </authorList>
    </citation>
    <scope>NUCLEOTIDE SEQUENCE [LARGE SCALE GENOMIC DNA]</scope>
    <source>
        <strain evidence="1 2">130c</strain>
    </source>
</reference>
<sequence length="297" mass="34209">MSKNIINVRTYDPKFPHYFADGTGKDAFINYNNGGLALAKIPFHHESSAFYSKRQPQSPSPLKDAVAFQYRPDGTGRDTYIYCNSGGLKNTSFTPYDEKNFHNSLRTQELQSTKYSRLKPKWDQSADITSYLNWRTPKIQNQVQEFAKQQKAMVQRLSPIKNTTFDNGNKYNTTTSTMRNSRLNIKDNLNMTSDGFNNNNDKYTSSLNQSIEMNQGKEFQNRYSIAQDQNTIAKRNRRGVSQKLISDSGKAQLFKTQKNLNLDDQTEGYKRKLLDLSISKINAFKKEDLLKNIKNNQ</sequence>
<organism evidence="1 2">
    <name type="scientific">Stylonychia lemnae</name>
    <name type="common">Ciliate</name>
    <dbReference type="NCBI Taxonomy" id="5949"/>
    <lineage>
        <taxon>Eukaryota</taxon>
        <taxon>Sar</taxon>
        <taxon>Alveolata</taxon>
        <taxon>Ciliophora</taxon>
        <taxon>Intramacronucleata</taxon>
        <taxon>Spirotrichea</taxon>
        <taxon>Stichotrichia</taxon>
        <taxon>Sporadotrichida</taxon>
        <taxon>Oxytrichidae</taxon>
        <taxon>Stylonychinae</taxon>
        <taxon>Stylonychia</taxon>
    </lineage>
</organism>
<dbReference type="EMBL" id="CCKQ01006669">
    <property type="protein sequence ID" value="CDW77992.1"/>
    <property type="molecule type" value="Genomic_DNA"/>
</dbReference>
<name>A0A078A8W9_STYLE</name>